<feature type="transmembrane region" description="Helical" evidence="5">
    <location>
        <begin position="399"/>
        <end position="426"/>
    </location>
</feature>
<accession>A0A067FV84</accession>
<proteinExistence type="predicted"/>
<dbReference type="InterPro" id="IPR027417">
    <property type="entry name" value="P-loop_NTPase"/>
</dbReference>
<evidence type="ECO:0000256" key="2">
    <source>
        <dbReference type="ARBA" id="ARBA00022692"/>
    </source>
</evidence>
<keyword evidence="4 5" id="KW-0472">Membrane</keyword>
<dbReference type="EMBL" id="KK784889">
    <property type="protein sequence ID" value="KDO71223.1"/>
    <property type="molecule type" value="Genomic_DNA"/>
</dbReference>
<reference evidence="7 8" key="1">
    <citation type="submission" date="2014-04" db="EMBL/GenBank/DDBJ databases">
        <authorList>
            <consortium name="International Citrus Genome Consortium"/>
            <person name="Gmitter F."/>
            <person name="Chen C."/>
            <person name="Farmerie W."/>
            <person name="Harkins T."/>
            <person name="Desany B."/>
            <person name="Mohiuddin M."/>
            <person name="Kodira C."/>
            <person name="Borodovsky M."/>
            <person name="Lomsadze A."/>
            <person name="Burns P."/>
            <person name="Jenkins J."/>
            <person name="Prochnik S."/>
            <person name="Shu S."/>
            <person name="Chapman J."/>
            <person name="Pitluck S."/>
            <person name="Schmutz J."/>
            <person name="Rokhsar D."/>
        </authorList>
    </citation>
    <scope>NUCLEOTIDE SEQUENCE</scope>
</reference>
<dbReference type="AlphaFoldDB" id="A0A067FV84"/>
<evidence type="ECO:0000256" key="5">
    <source>
        <dbReference type="SAM" id="Phobius"/>
    </source>
</evidence>
<evidence type="ECO:0000259" key="6">
    <source>
        <dbReference type="Pfam" id="PF01061"/>
    </source>
</evidence>
<evidence type="ECO:0000313" key="8">
    <source>
        <dbReference type="Proteomes" id="UP000027120"/>
    </source>
</evidence>
<sequence length="531" mass="60335">ILPMTEAAIEANNHNKRGMVLLFEPHYISLNEIVYSVDMPQIGDLNSLSGAFRPGGAGKTTLMDVLAGRKPGGYITRNITVSGYPEKQETFARILGYCEQNDIHSPHDTLYDFTHCLYMFIEEGMELVELNPFRQALFEQRKRLTVAVEFVANPSIISRDEPISGLDARAATTVIRMVRNTVDMGRTVVCTIHQPSIDIFYSFDELFLLKQVGQEISVGPLGPSSIHLISYFEKIFGVSKIKDGYNLATWLLEVTALSQERAFGVDFSDIYRNSELYKRAKAVITELSKPAPVSKSLRFSTQYSQSICTKLFAWSWKLAQQRWTKQQHLFNVMVSMYTAVLFLLVQNAGSLQLVAAVEWTIFYRESALGTYSAMPYALRKNKFRASNSNTCKLSCNLSFYAMIGFEWTAAMFFWYLLLMLFIFFYFTFYGMMAEALSAKPQIAIIVSSSFYTIWNLFPGFVIPRPFVDNGEFQYGADGLLGISGILDLDFLHHSLEIYRTGQMKQFNNFFTNYFGFRHDFVGIVAVVVGLQ</sequence>
<comment type="subcellular location">
    <subcellularLocation>
        <location evidence="1">Membrane</location>
        <topology evidence="1">Multi-pass membrane protein</topology>
    </subcellularLocation>
</comment>
<feature type="non-terminal residue" evidence="7">
    <location>
        <position position="1"/>
    </location>
</feature>
<keyword evidence="3 5" id="KW-1133">Transmembrane helix</keyword>
<evidence type="ECO:0000313" key="7">
    <source>
        <dbReference type="EMBL" id="KDO71223.1"/>
    </source>
</evidence>
<evidence type="ECO:0000256" key="3">
    <source>
        <dbReference type="ARBA" id="ARBA00022989"/>
    </source>
</evidence>
<dbReference type="PANTHER" id="PTHR48040">
    <property type="entry name" value="PLEIOTROPIC DRUG RESISTANCE PROTEIN 1-LIKE ISOFORM X1"/>
    <property type="match status" value="1"/>
</dbReference>
<dbReference type="Pfam" id="PF01061">
    <property type="entry name" value="ABC2_membrane"/>
    <property type="match status" value="1"/>
</dbReference>
<gene>
    <name evidence="7" type="ORF">CISIN_1g042733mg</name>
</gene>
<keyword evidence="8" id="KW-1185">Reference proteome</keyword>
<dbReference type="SMR" id="A0A067FV84"/>
<evidence type="ECO:0000256" key="4">
    <source>
        <dbReference type="ARBA" id="ARBA00023136"/>
    </source>
</evidence>
<dbReference type="GO" id="GO:0016020">
    <property type="term" value="C:membrane"/>
    <property type="evidence" value="ECO:0007669"/>
    <property type="project" value="UniProtKB-SubCell"/>
</dbReference>
<dbReference type="InterPro" id="IPR013525">
    <property type="entry name" value="ABC2_TM"/>
</dbReference>
<feature type="domain" description="ABC-2 type transporter transmembrane" evidence="6">
    <location>
        <begin position="312"/>
        <end position="467"/>
    </location>
</feature>
<keyword evidence="2 5" id="KW-0812">Transmembrane</keyword>
<dbReference type="STRING" id="2711.A0A067FV84"/>
<dbReference type="Proteomes" id="UP000027120">
    <property type="component" value="Unassembled WGS sequence"/>
</dbReference>
<dbReference type="SUPFAM" id="SSF52540">
    <property type="entry name" value="P-loop containing nucleoside triphosphate hydrolases"/>
    <property type="match status" value="1"/>
</dbReference>
<protein>
    <recommendedName>
        <fullName evidence="6">ABC-2 type transporter transmembrane domain-containing protein</fullName>
    </recommendedName>
</protein>
<dbReference type="Gene3D" id="3.40.50.300">
    <property type="entry name" value="P-loop containing nucleotide triphosphate hydrolases"/>
    <property type="match status" value="1"/>
</dbReference>
<organism evidence="7 8">
    <name type="scientific">Citrus sinensis</name>
    <name type="common">Sweet orange</name>
    <name type="synonym">Citrus aurantium var. sinensis</name>
    <dbReference type="NCBI Taxonomy" id="2711"/>
    <lineage>
        <taxon>Eukaryota</taxon>
        <taxon>Viridiplantae</taxon>
        <taxon>Streptophyta</taxon>
        <taxon>Embryophyta</taxon>
        <taxon>Tracheophyta</taxon>
        <taxon>Spermatophyta</taxon>
        <taxon>Magnoliopsida</taxon>
        <taxon>eudicotyledons</taxon>
        <taxon>Gunneridae</taxon>
        <taxon>Pentapetalae</taxon>
        <taxon>rosids</taxon>
        <taxon>malvids</taxon>
        <taxon>Sapindales</taxon>
        <taxon>Rutaceae</taxon>
        <taxon>Aurantioideae</taxon>
        <taxon>Citrus</taxon>
    </lineage>
</organism>
<name>A0A067FV84_CITSI</name>
<evidence type="ECO:0000256" key="1">
    <source>
        <dbReference type="ARBA" id="ARBA00004141"/>
    </source>
</evidence>
<dbReference type="GO" id="GO:0140359">
    <property type="term" value="F:ABC-type transporter activity"/>
    <property type="evidence" value="ECO:0007669"/>
    <property type="project" value="InterPro"/>
</dbReference>
<dbReference type="PANTHER" id="PTHR48040:SF49">
    <property type="entry name" value="ABC TRANSPORTER DOMAIN-CONTAINING PROTEIN"/>
    <property type="match status" value="1"/>
</dbReference>
<feature type="transmembrane region" description="Helical" evidence="5">
    <location>
        <begin position="438"/>
        <end position="457"/>
    </location>
</feature>